<evidence type="ECO:0000313" key="1">
    <source>
        <dbReference type="EMBL" id="MVN22699.1"/>
    </source>
</evidence>
<name>A0A7K1SZG2_9SPHI</name>
<gene>
    <name evidence="1" type="ORF">GO621_14305</name>
</gene>
<evidence type="ECO:0000313" key="2">
    <source>
        <dbReference type="Proteomes" id="UP000462014"/>
    </source>
</evidence>
<dbReference type="AlphaFoldDB" id="A0A7K1SZG2"/>
<dbReference type="RefSeq" id="WP_157568219.1">
    <property type="nucleotide sequence ID" value="NZ_WPIK01000013.1"/>
</dbReference>
<accession>A0A7K1SZG2</accession>
<dbReference type="Proteomes" id="UP000462014">
    <property type="component" value="Unassembled WGS sequence"/>
</dbReference>
<dbReference type="EMBL" id="WPIK01000013">
    <property type="protein sequence ID" value="MVN22699.1"/>
    <property type="molecule type" value="Genomic_DNA"/>
</dbReference>
<comment type="caution">
    <text evidence="1">The sequence shown here is derived from an EMBL/GenBank/DDBJ whole genome shotgun (WGS) entry which is preliminary data.</text>
</comment>
<organism evidence="1 2">
    <name type="scientific">Mucilaginibacter arboris</name>
    <dbReference type="NCBI Taxonomy" id="2682090"/>
    <lineage>
        <taxon>Bacteria</taxon>
        <taxon>Pseudomonadati</taxon>
        <taxon>Bacteroidota</taxon>
        <taxon>Sphingobacteriia</taxon>
        <taxon>Sphingobacteriales</taxon>
        <taxon>Sphingobacteriaceae</taxon>
        <taxon>Mucilaginibacter</taxon>
    </lineage>
</organism>
<reference evidence="1 2" key="1">
    <citation type="submission" date="2019-12" db="EMBL/GenBank/DDBJ databases">
        <title>Mucilaginibacter sp. HMF7410 genome sequencing and assembly.</title>
        <authorList>
            <person name="Kang H."/>
            <person name="Cha I."/>
            <person name="Kim H."/>
            <person name="Joh K."/>
        </authorList>
    </citation>
    <scope>NUCLEOTIDE SEQUENCE [LARGE SCALE GENOMIC DNA]</scope>
    <source>
        <strain evidence="1 2">HMF7410</strain>
    </source>
</reference>
<protein>
    <submittedName>
        <fullName evidence="1">Uncharacterized protein</fullName>
    </submittedName>
</protein>
<keyword evidence="2" id="KW-1185">Reference proteome</keyword>
<proteinExistence type="predicted"/>
<sequence>MAEGEYLYYNLPGTGYVRVYTQNKIVVPHKLIEKKFAKNFSGYRLISKDINLIFEALSELKSANDTKSIINQSLTFFIIITYGKCFAEADERDVKLETSSLKFCTDSEKGLHKELLNIRNNYIAHAGKSLMEKNLVLMTKIKTDDGFGFTVFDSGIFMSNFKIDKRIELIESLAAHVKQYVEEKIDTSYTKLHTYIAENLNWEDFDKECFIPNDKELIKIEDIEFI</sequence>